<dbReference type="AlphaFoldDB" id="A0ABD3APW8"/>
<reference evidence="1 2" key="1">
    <citation type="submission" date="2024-11" db="EMBL/GenBank/DDBJ databases">
        <title>A near-complete genome assembly of Cinchona calisaya.</title>
        <authorList>
            <person name="Lian D.C."/>
            <person name="Zhao X.W."/>
            <person name="Wei L."/>
        </authorList>
    </citation>
    <scope>NUCLEOTIDE SEQUENCE [LARGE SCALE GENOMIC DNA]</scope>
    <source>
        <tissue evidence="1">Nenye</tissue>
    </source>
</reference>
<name>A0ABD3APW8_9GENT</name>
<proteinExistence type="predicted"/>
<protein>
    <submittedName>
        <fullName evidence="1">Uncharacterized protein</fullName>
    </submittedName>
</protein>
<dbReference type="Proteomes" id="UP001630127">
    <property type="component" value="Unassembled WGS sequence"/>
</dbReference>
<comment type="caution">
    <text evidence="1">The sequence shown here is derived from an EMBL/GenBank/DDBJ whole genome shotgun (WGS) entry which is preliminary data.</text>
</comment>
<dbReference type="EMBL" id="JBJUIK010000003">
    <property type="protein sequence ID" value="KAL3533225.1"/>
    <property type="molecule type" value="Genomic_DNA"/>
</dbReference>
<gene>
    <name evidence="1" type="ORF">ACH5RR_006746</name>
</gene>
<organism evidence="1 2">
    <name type="scientific">Cinchona calisaya</name>
    <dbReference type="NCBI Taxonomy" id="153742"/>
    <lineage>
        <taxon>Eukaryota</taxon>
        <taxon>Viridiplantae</taxon>
        <taxon>Streptophyta</taxon>
        <taxon>Embryophyta</taxon>
        <taxon>Tracheophyta</taxon>
        <taxon>Spermatophyta</taxon>
        <taxon>Magnoliopsida</taxon>
        <taxon>eudicotyledons</taxon>
        <taxon>Gunneridae</taxon>
        <taxon>Pentapetalae</taxon>
        <taxon>asterids</taxon>
        <taxon>lamiids</taxon>
        <taxon>Gentianales</taxon>
        <taxon>Rubiaceae</taxon>
        <taxon>Cinchonoideae</taxon>
        <taxon>Cinchoneae</taxon>
        <taxon>Cinchona</taxon>
    </lineage>
</organism>
<accession>A0ABD3APW8</accession>
<sequence>MTSSRIEGVASIRKTPAEGATEREFNRLGLLKILVLQMEKRLGMMVPTPSSEKLRGNIHTNLTPNSNQVQGIAKPSNNWNTSEKHQANTNLPNEVREAILNSIGTKWKNWKYRVKQMYLKTTHDVEKLQQAPDERIEPQ</sequence>
<keyword evidence="2" id="KW-1185">Reference proteome</keyword>
<evidence type="ECO:0000313" key="1">
    <source>
        <dbReference type="EMBL" id="KAL3533225.1"/>
    </source>
</evidence>
<evidence type="ECO:0000313" key="2">
    <source>
        <dbReference type="Proteomes" id="UP001630127"/>
    </source>
</evidence>